<dbReference type="Proteomes" id="UP001595953">
    <property type="component" value="Unassembled WGS sequence"/>
</dbReference>
<evidence type="ECO:0000313" key="2">
    <source>
        <dbReference type="Proteomes" id="UP001595953"/>
    </source>
</evidence>
<gene>
    <name evidence="1" type="ORF">ACFO5O_15015</name>
</gene>
<dbReference type="EMBL" id="JBHSGP010000024">
    <property type="protein sequence ID" value="MFC4723635.1"/>
    <property type="molecule type" value="Genomic_DNA"/>
</dbReference>
<accession>A0ABV9N9J2</accession>
<organism evidence="1 2">
    <name type="scientific">Geojedonia litorea</name>
    <dbReference type="NCBI Taxonomy" id="1268269"/>
    <lineage>
        <taxon>Bacteria</taxon>
        <taxon>Pseudomonadati</taxon>
        <taxon>Bacteroidota</taxon>
        <taxon>Flavobacteriia</taxon>
        <taxon>Flavobacteriales</taxon>
        <taxon>Flavobacteriaceae</taxon>
        <taxon>Geojedonia</taxon>
    </lineage>
</organism>
<sequence length="71" mass="7973">MDQCSKAKFEIGSDVGILFYNDKPLKRFTYKGISVVSAGFKKFGSKVAEFVTSDKLLQTYLSTKLILRDSL</sequence>
<protein>
    <submittedName>
        <fullName evidence="1">Uncharacterized protein</fullName>
    </submittedName>
</protein>
<name>A0ABV9N9J2_9FLAO</name>
<reference evidence="2" key="1">
    <citation type="journal article" date="2019" name="Int. J. Syst. Evol. Microbiol.">
        <title>The Global Catalogue of Microorganisms (GCM) 10K type strain sequencing project: providing services to taxonomists for standard genome sequencing and annotation.</title>
        <authorList>
            <consortium name="The Broad Institute Genomics Platform"/>
            <consortium name="The Broad Institute Genome Sequencing Center for Infectious Disease"/>
            <person name="Wu L."/>
            <person name="Ma J."/>
        </authorList>
    </citation>
    <scope>NUCLEOTIDE SEQUENCE [LARGE SCALE GENOMIC DNA]</scope>
    <source>
        <strain evidence="2">CCUG 63682</strain>
    </source>
</reference>
<keyword evidence="2" id="KW-1185">Reference proteome</keyword>
<comment type="caution">
    <text evidence="1">The sequence shown here is derived from an EMBL/GenBank/DDBJ whole genome shotgun (WGS) entry which is preliminary data.</text>
</comment>
<dbReference type="RefSeq" id="WP_387965256.1">
    <property type="nucleotide sequence ID" value="NZ_JBHSGP010000024.1"/>
</dbReference>
<proteinExistence type="predicted"/>
<evidence type="ECO:0000313" key="1">
    <source>
        <dbReference type="EMBL" id="MFC4723635.1"/>
    </source>
</evidence>